<dbReference type="EMBL" id="QGGR01000006">
    <property type="protein sequence ID" value="PWK48361.1"/>
    <property type="molecule type" value="Genomic_DNA"/>
</dbReference>
<evidence type="ECO:0000259" key="3">
    <source>
        <dbReference type="PROSITE" id="PS50110"/>
    </source>
</evidence>
<sequence length="114" mass="12290">MVDDEPDLRFLLRRIFTRAGHEVGEAGDGAAALASVHAAPPDLVVTDMMMPVMDGVELIRRLRCDPETEAIPILAVSGDWQLAVGADAALAKPYQQDELLAAADGLLRKGREVR</sequence>
<name>A0A316FHD2_9ACTN</name>
<dbReference type="SMART" id="SM00448">
    <property type="entry name" value="REC"/>
    <property type="match status" value="1"/>
</dbReference>
<dbReference type="Gene3D" id="3.40.50.2300">
    <property type="match status" value="1"/>
</dbReference>
<protein>
    <submittedName>
        <fullName evidence="4">Response regulator receiver domain-containing protein</fullName>
    </submittedName>
</protein>
<reference evidence="4 5" key="1">
    <citation type="submission" date="2018-05" db="EMBL/GenBank/DDBJ databases">
        <title>Genomic Encyclopedia of Archaeal and Bacterial Type Strains, Phase II (KMG-II): from individual species to whole genera.</title>
        <authorList>
            <person name="Goeker M."/>
        </authorList>
    </citation>
    <scope>NUCLEOTIDE SEQUENCE [LARGE SCALE GENOMIC DNA]</scope>
    <source>
        <strain evidence="4 5">DSM 45184</strain>
    </source>
</reference>
<feature type="domain" description="Response regulatory" evidence="3">
    <location>
        <begin position="1"/>
        <end position="107"/>
    </location>
</feature>
<evidence type="ECO:0000313" key="5">
    <source>
        <dbReference type="Proteomes" id="UP000245697"/>
    </source>
</evidence>
<accession>A0A316FHD2</accession>
<dbReference type="PANTHER" id="PTHR44591:SF3">
    <property type="entry name" value="RESPONSE REGULATORY DOMAIN-CONTAINING PROTEIN"/>
    <property type="match status" value="1"/>
</dbReference>
<dbReference type="PANTHER" id="PTHR44591">
    <property type="entry name" value="STRESS RESPONSE REGULATOR PROTEIN 1"/>
    <property type="match status" value="1"/>
</dbReference>
<comment type="caution">
    <text evidence="4">The sequence shown here is derived from an EMBL/GenBank/DDBJ whole genome shotgun (WGS) entry which is preliminary data.</text>
</comment>
<proteinExistence type="predicted"/>
<dbReference type="AlphaFoldDB" id="A0A316FHD2"/>
<feature type="modified residue" description="4-aspartylphosphate" evidence="2">
    <location>
        <position position="47"/>
    </location>
</feature>
<keyword evidence="1 2" id="KW-0597">Phosphoprotein</keyword>
<dbReference type="InterPro" id="IPR001789">
    <property type="entry name" value="Sig_transdc_resp-reg_receiver"/>
</dbReference>
<evidence type="ECO:0000256" key="2">
    <source>
        <dbReference type="PROSITE-ProRule" id="PRU00169"/>
    </source>
</evidence>
<dbReference type="PROSITE" id="PS50110">
    <property type="entry name" value="RESPONSE_REGULATORY"/>
    <property type="match status" value="1"/>
</dbReference>
<dbReference type="GO" id="GO:0000160">
    <property type="term" value="P:phosphorelay signal transduction system"/>
    <property type="evidence" value="ECO:0007669"/>
    <property type="project" value="InterPro"/>
</dbReference>
<keyword evidence="5" id="KW-1185">Reference proteome</keyword>
<dbReference type="Pfam" id="PF00072">
    <property type="entry name" value="Response_reg"/>
    <property type="match status" value="1"/>
</dbReference>
<dbReference type="Proteomes" id="UP000245697">
    <property type="component" value="Unassembled WGS sequence"/>
</dbReference>
<evidence type="ECO:0000313" key="4">
    <source>
        <dbReference type="EMBL" id="PWK48361.1"/>
    </source>
</evidence>
<evidence type="ECO:0000256" key="1">
    <source>
        <dbReference type="ARBA" id="ARBA00022553"/>
    </source>
</evidence>
<dbReference type="SUPFAM" id="SSF52172">
    <property type="entry name" value="CheY-like"/>
    <property type="match status" value="1"/>
</dbReference>
<gene>
    <name evidence="4" type="ORF">BC793_106391</name>
</gene>
<dbReference type="InterPro" id="IPR011006">
    <property type="entry name" value="CheY-like_superfamily"/>
</dbReference>
<dbReference type="InterPro" id="IPR050595">
    <property type="entry name" value="Bact_response_regulator"/>
</dbReference>
<organism evidence="4 5">
    <name type="scientific">Actinoplanes xinjiangensis</name>
    <dbReference type="NCBI Taxonomy" id="512350"/>
    <lineage>
        <taxon>Bacteria</taxon>
        <taxon>Bacillati</taxon>
        <taxon>Actinomycetota</taxon>
        <taxon>Actinomycetes</taxon>
        <taxon>Micromonosporales</taxon>
        <taxon>Micromonosporaceae</taxon>
        <taxon>Actinoplanes</taxon>
    </lineage>
</organism>
<dbReference type="CDD" id="cd00156">
    <property type="entry name" value="REC"/>
    <property type="match status" value="1"/>
</dbReference>